<dbReference type="OrthoDB" id="25131at2759"/>
<comment type="caution">
    <text evidence="6">The sequence shown here is derived from an EMBL/GenBank/DDBJ whole genome shotgun (WGS) entry which is preliminary data.</text>
</comment>
<keyword evidence="2" id="KW-0326">Glycosidase</keyword>
<evidence type="ECO:0000256" key="4">
    <source>
        <dbReference type="SAM" id="SignalP"/>
    </source>
</evidence>
<dbReference type="Gene3D" id="2.60.120.200">
    <property type="match status" value="1"/>
</dbReference>
<evidence type="ECO:0000313" key="6">
    <source>
        <dbReference type="EMBL" id="KAG2171782.1"/>
    </source>
</evidence>
<feature type="signal peptide" evidence="4">
    <location>
        <begin position="1"/>
        <end position="20"/>
    </location>
</feature>
<dbReference type="AlphaFoldDB" id="A0A8H7PDA5"/>
<evidence type="ECO:0000313" key="7">
    <source>
        <dbReference type="Proteomes" id="UP000654370"/>
    </source>
</evidence>
<sequence length="286" mass="31711">MSKLVTSCLTLLFLVGLTQQQKLDPLVCDCGFTDESNMAWTDVWHADFSKYPVDIGLDNNYAIHSYTTPAKHENTIDRVYGRDNAAINNGVLELTVRNNNGVITNGALSTSRSDFLYGSFRANIQTTDVDGTVAAFYMYKDDENEIDMETLSYLKNPAKVYVSVKPQIYNADGSASEETLRRQEVSFQPSDGFHEYRFDWFPGKVEYFIDGQSIGVITTNVPQQPGKIIFNHWTDGNAHYGQGPPDRDAVLKVANLTVFFNTTSGAVPACSQMAASCSVSGKTWSI</sequence>
<dbReference type="InterPro" id="IPR013320">
    <property type="entry name" value="ConA-like_dom_sf"/>
</dbReference>
<dbReference type="Proteomes" id="UP000654370">
    <property type="component" value="Unassembled WGS sequence"/>
</dbReference>
<dbReference type="PRINTS" id="PR00737">
    <property type="entry name" value="GLHYDRLASE16"/>
</dbReference>
<feature type="chain" id="PRO_5034412497" description="GH16 domain-containing protein" evidence="4">
    <location>
        <begin position="21"/>
        <end position="286"/>
    </location>
</feature>
<feature type="active site" description="Proton donor" evidence="3">
    <location>
        <position position="149"/>
    </location>
</feature>
<dbReference type="CDD" id="cd00413">
    <property type="entry name" value="Glyco_hydrolase_16"/>
    <property type="match status" value="1"/>
</dbReference>
<dbReference type="InterPro" id="IPR008264">
    <property type="entry name" value="Beta_glucanase"/>
</dbReference>
<keyword evidence="1" id="KW-0378">Hydrolase</keyword>
<dbReference type="InterPro" id="IPR000757">
    <property type="entry name" value="Beta-glucanase-like"/>
</dbReference>
<dbReference type="GO" id="GO:0004553">
    <property type="term" value="F:hydrolase activity, hydrolyzing O-glycosyl compounds"/>
    <property type="evidence" value="ECO:0007669"/>
    <property type="project" value="InterPro"/>
</dbReference>
<dbReference type="Pfam" id="PF00722">
    <property type="entry name" value="Glyco_hydro_16"/>
    <property type="match status" value="1"/>
</dbReference>
<protein>
    <recommendedName>
        <fullName evidence="5">GH16 domain-containing protein</fullName>
    </recommendedName>
</protein>
<gene>
    <name evidence="6" type="ORF">INT43_008162</name>
</gene>
<evidence type="ECO:0000256" key="2">
    <source>
        <dbReference type="ARBA" id="ARBA00023295"/>
    </source>
</evidence>
<accession>A0A8H7PDA5</accession>
<feature type="active site" description="Nucleophile" evidence="3">
    <location>
        <position position="145"/>
    </location>
</feature>
<organism evidence="6 7">
    <name type="scientific">Mortierella isabellina</name>
    <name type="common">Filamentous fungus</name>
    <name type="synonym">Umbelopsis isabellina</name>
    <dbReference type="NCBI Taxonomy" id="91625"/>
    <lineage>
        <taxon>Eukaryota</taxon>
        <taxon>Fungi</taxon>
        <taxon>Fungi incertae sedis</taxon>
        <taxon>Mucoromycota</taxon>
        <taxon>Mucoromycotina</taxon>
        <taxon>Umbelopsidomycetes</taxon>
        <taxon>Umbelopsidales</taxon>
        <taxon>Umbelopsidaceae</taxon>
        <taxon>Umbelopsis</taxon>
    </lineage>
</organism>
<evidence type="ECO:0000259" key="5">
    <source>
        <dbReference type="PROSITE" id="PS51762"/>
    </source>
</evidence>
<dbReference type="PROSITE" id="PS51762">
    <property type="entry name" value="GH16_2"/>
    <property type="match status" value="1"/>
</dbReference>
<name>A0A8H7PDA5_MORIS</name>
<dbReference type="PANTHER" id="PTHR38121">
    <property type="entry name" value="GH16 DOMAIN-CONTAINING PROTEIN"/>
    <property type="match status" value="1"/>
</dbReference>
<reference evidence="6" key="1">
    <citation type="submission" date="2020-12" db="EMBL/GenBank/DDBJ databases">
        <title>Metabolic potential, ecology and presence of endohyphal bacteria is reflected in genomic diversity of Mucoromycotina.</title>
        <authorList>
            <person name="Muszewska A."/>
            <person name="Okrasinska A."/>
            <person name="Steczkiewicz K."/>
            <person name="Drgas O."/>
            <person name="Orlowska M."/>
            <person name="Perlinska-Lenart U."/>
            <person name="Aleksandrzak-Piekarczyk T."/>
            <person name="Szatraj K."/>
            <person name="Zielenkiewicz U."/>
            <person name="Pilsyk S."/>
            <person name="Malc E."/>
            <person name="Mieczkowski P."/>
            <person name="Kruszewska J.S."/>
            <person name="Biernat P."/>
            <person name="Pawlowska J."/>
        </authorList>
    </citation>
    <scope>NUCLEOTIDE SEQUENCE</scope>
    <source>
        <strain evidence="6">WA0000067209</strain>
    </source>
</reference>
<dbReference type="PANTHER" id="PTHR38121:SF2">
    <property type="entry name" value="ACYLTRANSFERASE 3 DOMAIN-CONTAINING PROTEIN"/>
    <property type="match status" value="1"/>
</dbReference>
<keyword evidence="4" id="KW-0732">Signal</keyword>
<evidence type="ECO:0000256" key="3">
    <source>
        <dbReference type="PIRSR" id="PIRSR608264-1"/>
    </source>
</evidence>
<proteinExistence type="predicted"/>
<dbReference type="SUPFAM" id="SSF49899">
    <property type="entry name" value="Concanavalin A-like lectins/glucanases"/>
    <property type="match status" value="1"/>
</dbReference>
<dbReference type="GO" id="GO:0005975">
    <property type="term" value="P:carbohydrate metabolic process"/>
    <property type="evidence" value="ECO:0007669"/>
    <property type="project" value="InterPro"/>
</dbReference>
<evidence type="ECO:0000256" key="1">
    <source>
        <dbReference type="ARBA" id="ARBA00022801"/>
    </source>
</evidence>
<feature type="non-terminal residue" evidence="6">
    <location>
        <position position="1"/>
    </location>
</feature>
<feature type="domain" description="GH16" evidence="5">
    <location>
        <begin position="17"/>
        <end position="264"/>
    </location>
</feature>
<keyword evidence="7" id="KW-1185">Reference proteome</keyword>
<dbReference type="EMBL" id="JAEPQZ010000019">
    <property type="protein sequence ID" value="KAG2171782.1"/>
    <property type="molecule type" value="Genomic_DNA"/>
</dbReference>